<comment type="caution">
    <text evidence="1">The sequence shown here is derived from an EMBL/GenBank/DDBJ whole genome shotgun (WGS) entry which is preliminary data.</text>
</comment>
<sequence>MYMFVTPRFKLQSSGKSIFDYQGWKSRKLRPPRAAPRNVYIRAVNRGKRANNDWLRICKLDRGDQSNLGVRPPQAKFISLHVVEREGGGRKGLERRLYEERVLCLFGGFCFPRAAHVTMEFSPTGLHDQNLRESWPIIRFPSETEAGFVFGADKLCLGSP</sequence>
<protein>
    <submittedName>
        <fullName evidence="1">Uncharacterized protein</fullName>
    </submittedName>
</protein>
<keyword evidence="2" id="KW-1185">Reference proteome</keyword>
<evidence type="ECO:0000313" key="2">
    <source>
        <dbReference type="Proteomes" id="UP000762676"/>
    </source>
</evidence>
<dbReference type="EMBL" id="BMAT01000117">
    <property type="protein sequence ID" value="GFR59897.1"/>
    <property type="molecule type" value="Genomic_DNA"/>
</dbReference>
<organism evidence="1 2">
    <name type="scientific">Elysia marginata</name>
    <dbReference type="NCBI Taxonomy" id="1093978"/>
    <lineage>
        <taxon>Eukaryota</taxon>
        <taxon>Metazoa</taxon>
        <taxon>Spiralia</taxon>
        <taxon>Lophotrochozoa</taxon>
        <taxon>Mollusca</taxon>
        <taxon>Gastropoda</taxon>
        <taxon>Heterobranchia</taxon>
        <taxon>Euthyneura</taxon>
        <taxon>Panpulmonata</taxon>
        <taxon>Sacoglossa</taxon>
        <taxon>Placobranchoidea</taxon>
        <taxon>Plakobranchidae</taxon>
        <taxon>Elysia</taxon>
    </lineage>
</organism>
<dbReference type="AlphaFoldDB" id="A0AAV4EGV0"/>
<reference evidence="1 2" key="1">
    <citation type="journal article" date="2021" name="Elife">
        <title>Chloroplast acquisition without the gene transfer in kleptoplastic sea slugs, Plakobranchus ocellatus.</title>
        <authorList>
            <person name="Maeda T."/>
            <person name="Takahashi S."/>
            <person name="Yoshida T."/>
            <person name="Shimamura S."/>
            <person name="Takaki Y."/>
            <person name="Nagai Y."/>
            <person name="Toyoda A."/>
            <person name="Suzuki Y."/>
            <person name="Arimoto A."/>
            <person name="Ishii H."/>
            <person name="Satoh N."/>
            <person name="Nishiyama T."/>
            <person name="Hasebe M."/>
            <person name="Maruyama T."/>
            <person name="Minagawa J."/>
            <person name="Obokata J."/>
            <person name="Shigenobu S."/>
        </authorList>
    </citation>
    <scope>NUCLEOTIDE SEQUENCE [LARGE SCALE GENOMIC DNA]</scope>
</reference>
<dbReference type="Proteomes" id="UP000762676">
    <property type="component" value="Unassembled WGS sequence"/>
</dbReference>
<proteinExistence type="predicted"/>
<gene>
    <name evidence="1" type="ORF">ElyMa_000065200</name>
</gene>
<accession>A0AAV4EGV0</accession>
<name>A0AAV4EGV0_9GAST</name>
<evidence type="ECO:0000313" key="1">
    <source>
        <dbReference type="EMBL" id="GFR59897.1"/>
    </source>
</evidence>